<dbReference type="GO" id="GO:0020037">
    <property type="term" value="F:heme binding"/>
    <property type="evidence" value="ECO:0007669"/>
    <property type="project" value="InterPro"/>
</dbReference>
<dbReference type="PANTHER" id="PTHR46696:SF4">
    <property type="entry name" value="BIOTIN BIOSYNTHESIS CYTOCHROME P450"/>
    <property type="match status" value="1"/>
</dbReference>
<evidence type="ECO:0000313" key="10">
    <source>
        <dbReference type="Proteomes" id="UP000198281"/>
    </source>
</evidence>
<dbReference type="Pfam" id="PF00067">
    <property type="entry name" value="p450"/>
    <property type="match status" value="1"/>
</dbReference>
<dbReference type="InterPro" id="IPR017972">
    <property type="entry name" value="Cyt_P450_CS"/>
</dbReference>
<reference evidence="10" key="1">
    <citation type="submission" date="2017-06" db="EMBL/GenBank/DDBJ databases">
        <authorList>
            <person name="Varghese N."/>
            <person name="Submissions S."/>
        </authorList>
    </citation>
    <scope>NUCLEOTIDE SEQUENCE [LARGE SCALE GENOMIC DNA]</scope>
    <source>
        <strain evidence="10">LNB2</strain>
    </source>
</reference>
<dbReference type="EMBL" id="FZOS01000042">
    <property type="protein sequence ID" value="SNT10734.1"/>
    <property type="molecule type" value="Genomic_DNA"/>
</dbReference>
<gene>
    <name evidence="9" type="ORF">SAMN06295912_1425</name>
</gene>
<dbReference type="PROSITE" id="PS00086">
    <property type="entry name" value="CYTOCHROME_P450"/>
    <property type="match status" value="1"/>
</dbReference>
<dbReference type="GO" id="GO:0006707">
    <property type="term" value="P:cholesterol catabolic process"/>
    <property type="evidence" value="ECO:0007669"/>
    <property type="project" value="TreeGrafter"/>
</dbReference>
<dbReference type="PRINTS" id="PR00359">
    <property type="entry name" value="BP450"/>
</dbReference>
<comment type="function">
    <text evidence="7">Cytochromes P450 are a group of heme-thiolate monooxygenases. They oxidize a variety of structurally unrelated compounds, including steroids, fatty acids, and xenobiotics.</text>
</comment>
<accession>A0A239K105</accession>
<evidence type="ECO:0000256" key="2">
    <source>
        <dbReference type="ARBA" id="ARBA00022617"/>
    </source>
</evidence>
<keyword evidence="4 8" id="KW-0560">Oxidoreductase</keyword>
<dbReference type="GO" id="GO:0036199">
    <property type="term" value="F:cholest-4-en-3-one 26-monooxygenase activity"/>
    <property type="evidence" value="ECO:0007669"/>
    <property type="project" value="TreeGrafter"/>
</dbReference>
<evidence type="ECO:0000256" key="1">
    <source>
        <dbReference type="ARBA" id="ARBA00010617"/>
    </source>
</evidence>
<dbReference type="GO" id="GO:0008395">
    <property type="term" value="F:steroid hydroxylase activity"/>
    <property type="evidence" value="ECO:0007669"/>
    <property type="project" value="TreeGrafter"/>
</dbReference>
<proteinExistence type="inferred from homology"/>
<dbReference type="FunFam" id="1.10.630.10:FF:000018">
    <property type="entry name" value="Cytochrome P450 monooxygenase"/>
    <property type="match status" value="1"/>
</dbReference>
<dbReference type="InterPro" id="IPR002397">
    <property type="entry name" value="Cyt_P450_B"/>
</dbReference>
<name>A0A239K105_9SPHN</name>
<dbReference type="GO" id="GO:0005506">
    <property type="term" value="F:iron ion binding"/>
    <property type="evidence" value="ECO:0007669"/>
    <property type="project" value="InterPro"/>
</dbReference>
<dbReference type="PRINTS" id="PR00385">
    <property type="entry name" value="P450"/>
</dbReference>
<evidence type="ECO:0000256" key="7">
    <source>
        <dbReference type="ARBA" id="ARBA00043906"/>
    </source>
</evidence>
<evidence type="ECO:0000256" key="8">
    <source>
        <dbReference type="RuleBase" id="RU000461"/>
    </source>
</evidence>
<keyword evidence="10" id="KW-1185">Reference proteome</keyword>
<evidence type="ECO:0000256" key="3">
    <source>
        <dbReference type="ARBA" id="ARBA00022723"/>
    </source>
</evidence>
<keyword evidence="6 8" id="KW-0503">Monooxygenase</keyword>
<dbReference type="SUPFAM" id="SSF48264">
    <property type="entry name" value="Cytochrome P450"/>
    <property type="match status" value="1"/>
</dbReference>
<keyword evidence="5 8" id="KW-0408">Iron</keyword>
<protein>
    <recommendedName>
        <fullName evidence="11">Cytochrome P450</fullName>
    </recommendedName>
</protein>
<dbReference type="InterPro" id="IPR036396">
    <property type="entry name" value="Cyt_P450_sf"/>
</dbReference>
<dbReference type="Gene3D" id="1.10.630.10">
    <property type="entry name" value="Cytochrome P450"/>
    <property type="match status" value="1"/>
</dbReference>
<evidence type="ECO:0000256" key="6">
    <source>
        <dbReference type="ARBA" id="ARBA00023033"/>
    </source>
</evidence>
<dbReference type="Proteomes" id="UP000198281">
    <property type="component" value="Unassembled WGS sequence"/>
</dbReference>
<keyword evidence="3 8" id="KW-0479">Metal-binding</keyword>
<dbReference type="PANTHER" id="PTHR46696">
    <property type="entry name" value="P450, PUTATIVE (EUROFUNG)-RELATED"/>
    <property type="match status" value="1"/>
</dbReference>
<comment type="similarity">
    <text evidence="1 8">Belongs to the cytochrome P450 family.</text>
</comment>
<dbReference type="InterPro" id="IPR001128">
    <property type="entry name" value="Cyt_P450"/>
</dbReference>
<evidence type="ECO:0000256" key="4">
    <source>
        <dbReference type="ARBA" id="ARBA00023002"/>
    </source>
</evidence>
<dbReference type="AlphaFoldDB" id="A0A239K105"/>
<keyword evidence="2 8" id="KW-0349">Heme</keyword>
<sequence length="389" mass="43399">MLDYDPFDYALHDDPYATYRRLRDEAPVFHNRKFDFWALSRYDDCLAAVRNFGVFSSAQGTTLEPIKAEVPTLINADPPIHTKMRHLIAGMFTPAKVAVLEESVRELARELLAPHRDSGRIDIITDFAAKLPMAIICRLLGFPKADEDMLRGLTDAVVHRDEGVFEMPDEGMHASYALYGYFAEDMKRRAGAAPRDDIIATLMAAEAAGDLTHEEVLGYIFILSIAGNETTTKLIGNMIYQLHRHPDQLAILRAEPDLLPSAIEETMRFDGPTQMMARTTTRDVDLHGRTIPAGAKVALLFTCANRDDRKYDRAEIYDVRRNPRDHLGFGGGLHACLGAALARLEARVAMEELLAMMGRFAVDESALQRMHSPQVRGFTHVPVEFGGAA</sequence>
<evidence type="ECO:0000313" key="9">
    <source>
        <dbReference type="EMBL" id="SNT10734.1"/>
    </source>
</evidence>
<organism evidence="9 10">
    <name type="scientific">Edaphosphingomonas laterariae</name>
    <dbReference type="NCBI Taxonomy" id="861865"/>
    <lineage>
        <taxon>Bacteria</taxon>
        <taxon>Pseudomonadati</taxon>
        <taxon>Pseudomonadota</taxon>
        <taxon>Alphaproteobacteria</taxon>
        <taxon>Sphingomonadales</taxon>
        <taxon>Rhizorhabdaceae</taxon>
        <taxon>Edaphosphingomonas</taxon>
    </lineage>
</organism>
<evidence type="ECO:0008006" key="11">
    <source>
        <dbReference type="Google" id="ProtNLM"/>
    </source>
</evidence>
<evidence type="ECO:0000256" key="5">
    <source>
        <dbReference type="ARBA" id="ARBA00023004"/>
    </source>
</evidence>